<dbReference type="Pfam" id="PF18011">
    <property type="entry name" value="Catalase_C"/>
    <property type="match status" value="1"/>
</dbReference>
<dbReference type="InterPro" id="IPR024712">
    <property type="entry name" value="Catalase_clade2"/>
</dbReference>
<dbReference type="PROSITE" id="PS51402">
    <property type="entry name" value="CATALASE_3"/>
    <property type="match status" value="1"/>
</dbReference>
<dbReference type="RefSeq" id="WP_055578794.1">
    <property type="nucleotide sequence ID" value="NZ_LKTM01000223.1"/>
</dbReference>
<evidence type="ECO:0000256" key="4">
    <source>
        <dbReference type="ARBA" id="ARBA00022559"/>
    </source>
</evidence>
<evidence type="ECO:0000256" key="3">
    <source>
        <dbReference type="ARBA" id="ARBA00012314"/>
    </source>
</evidence>
<feature type="active site" evidence="11">
    <location>
        <position position="86"/>
    </location>
</feature>
<dbReference type="InterPro" id="IPR043156">
    <property type="entry name" value="Catalase_clade2_helical"/>
</dbReference>
<dbReference type="PRINTS" id="PR00067">
    <property type="entry name" value="CATALASE"/>
</dbReference>
<evidence type="ECO:0000256" key="8">
    <source>
        <dbReference type="ARBA" id="ARBA00023004"/>
    </source>
</evidence>
<keyword evidence="8 10" id="KW-0408">Iron</keyword>
<feature type="region of interest" description="Disordered" evidence="16">
    <location>
        <begin position="1"/>
        <end position="29"/>
    </location>
</feature>
<comment type="catalytic activity">
    <reaction evidence="10 15">
        <text>2 H2O2 = O2 + 2 H2O</text>
        <dbReference type="Rhea" id="RHEA:20309"/>
        <dbReference type="ChEBI" id="CHEBI:15377"/>
        <dbReference type="ChEBI" id="CHEBI:15379"/>
        <dbReference type="ChEBI" id="CHEBI:16240"/>
        <dbReference type="EC" id="1.11.1.6"/>
    </reaction>
</comment>
<organism evidence="18 19">
    <name type="scientific">Mycobacterium gordonae</name>
    <dbReference type="NCBI Taxonomy" id="1778"/>
    <lineage>
        <taxon>Bacteria</taxon>
        <taxon>Bacillati</taxon>
        <taxon>Actinomycetota</taxon>
        <taxon>Actinomycetes</taxon>
        <taxon>Mycobacteriales</taxon>
        <taxon>Mycobacteriaceae</taxon>
        <taxon>Mycobacterium</taxon>
    </lineage>
</organism>
<dbReference type="GO" id="GO:0006979">
    <property type="term" value="P:response to oxidative stress"/>
    <property type="evidence" value="ECO:0007669"/>
    <property type="project" value="InterPro"/>
</dbReference>
<keyword evidence="7 10" id="KW-0560">Oxidoreductase</keyword>
<feature type="binding site" evidence="13">
    <location>
        <position position="172"/>
    </location>
    <ligand>
        <name>heme</name>
        <dbReference type="ChEBI" id="CHEBI:30413"/>
    </ligand>
</feature>
<comment type="cofactor">
    <cofactor evidence="1 10 12">
        <name>heme</name>
        <dbReference type="ChEBI" id="CHEBI:30413"/>
    </cofactor>
</comment>
<dbReference type="InterPro" id="IPR018028">
    <property type="entry name" value="Catalase"/>
</dbReference>
<feature type="binding site" evidence="13">
    <location>
        <position position="381"/>
    </location>
    <ligand>
        <name>heme</name>
        <dbReference type="ChEBI" id="CHEBI:30413"/>
    </ligand>
</feature>
<protein>
    <recommendedName>
        <fullName evidence="3 10">Catalase</fullName>
        <ecNumber evidence="3 10">1.11.1.6</ecNumber>
    </recommendedName>
</protein>
<dbReference type="InterPro" id="IPR020835">
    <property type="entry name" value="Catalase_sf"/>
</dbReference>
<dbReference type="SMART" id="SM01060">
    <property type="entry name" value="Catalase"/>
    <property type="match status" value="1"/>
</dbReference>
<dbReference type="GO" id="GO:0004096">
    <property type="term" value="F:catalase activity"/>
    <property type="evidence" value="ECO:0007669"/>
    <property type="project" value="UniProtKB-UniRule"/>
</dbReference>
<comment type="function">
    <text evidence="10">Decomposes hydrogen peroxide into water and oxygen; serves to protect cells from the toxic effects of hydrogen peroxide.</text>
</comment>
<feature type="binding site" evidence="13">
    <location>
        <position position="123"/>
    </location>
    <ligand>
        <name>heme</name>
        <dbReference type="ChEBI" id="CHEBI:30413"/>
    </ligand>
</feature>
<feature type="domain" description="Catalase core" evidence="17">
    <location>
        <begin position="39"/>
        <end position="428"/>
    </location>
</feature>
<dbReference type="GO" id="GO:0020037">
    <property type="term" value="F:heme binding"/>
    <property type="evidence" value="ECO:0007669"/>
    <property type="project" value="UniProtKB-UniRule"/>
</dbReference>
<dbReference type="AlphaFoldDB" id="A0A0Q2R2L9"/>
<dbReference type="PIRSF" id="PIRSF038927">
    <property type="entry name" value="Catalase_clade2"/>
    <property type="match status" value="1"/>
</dbReference>
<dbReference type="GO" id="GO:0005829">
    <property type="term" value="C:cytosol"/>
    <property type="evidence" value="ECO:0007669"/>
    <property type="project" value="TreeGrafter"/>
</dbReference>
<dbReference type="EC" id="1.11.1.6" evidence="3 10"/>
<keyword evidence="9 10" id="KW-0376">Hydrogen peroxide</keyword>
<dbReference type="InterPro" id="IPR010582">
    <property type="entry name" value="Catalase_immune_responsive"/>
</dbReference>
<evidence type="ECO:0000256" key="11">
    <source>
        <dbReference type="PIRSR" id="PIRSR038927-1"/>
    </source>
</evidence>
<dbReference type="Gene3D" id="3.40.50.880">
    <property type="match status" value="1"/>
</dbReference>
<feature type="cross-link" description="3'-histidyl-3-tyrosine (His-Tyr)" evidence="14">
    <location>
        <begin position="351"/>
        <end position="374"/>
    </location>
</feature>
<evidence type="ECO:0000256" key="1">
    <source>
        <dbReference type="ARBA" id="ARBA00001971"/>
    </source>
</evidence>
<dbReference type="Gene3D" id="2.40.180.10">
    <property type="entry name" value="Catalase core domain"/>
    <property type="match status" value="1"/>
</dbReference>
<dbReference type="InterPro" id="IPR002226">
    <property type="entry name" value="Catalase_haem_BS"/>
</dbReference>
<keyword evidence="5 10" id="KW-0349">Heme</keyword>
<dbReference type="EMBL" id="LKTM01000223">
    <property type="protein sequence ID" value="KQH78334.1"/>
    <property type="molecule type" value="Genomic_DNA"/>
</dbReference>
<evidence type="ECO:0000259" key="17">
    <source>
        <dbReference type="SMART" id="SM01060"/>
    </source>
</evidence>
<sequence length="703" mass="76494">MPPRRQPDQTAPKRTSPTGNTNGEAGDYDVRAQGGQYLTTAQGLRLPDTDHSLKAGSRGPSLLEDFHLREKITHFDHERIPERVVHARGAAAHGVFESYGTASSVTRAGFLARKGKKTEVFCRFSTVLGSRGSADTVRDTRGFAVKFYTDEGNFDLVGNNIPVFFIQDGIKFPDVVHAAKPHPDREIPQAQSAHDTFWDFVSLHTEATHHVLWNMSDRGIPRSYRTMEGFGVHTFRLVNRKGKTSLVKFHWKPVAGVHSQVWEEAQITAGVDPDFHRRDMADGIEAGAPLEYELGIQVMPDDGTDSFQGIDLLDPTKLVPEEMVPVQLIGKLTLNANPTNFFAETEQVAFHLGNLVPGIEPTNDPLLQARLFSYLDTQLTRLGGPNFTQLPINRPHCPVNDMLRDGMHQTAIHTGQAPYRPNSIDDGEPLVAGADEGGYVQTPRQVQGPTVRENPSSFEDHFTQPAMFYRSLSAVEQAHVIEAFTFELGKCYEQSIKERQLEVLANVDVDLCKQVAIGLGLPAPKGNPPKDVVLSPSLSQVVEIPGPIDGRKVGIIAGADSDLGGVAKLVDAVLGLSATPLVTAPVGGVLKSGRRSVIVERTLLTTRSIEFDAVVVAGGTKPTNDLKLVLLLQEAFRHCKPIAAWGDGTAALRAAGIPLDAPGVLVADKMDRKFTTALAKAVGLHRVWERAVDVMASEVAPAR</sequence>
<feature type="binding site" evidence="13">
    <location>
        <position position="83"/>
    </location>
    <ligand>
        <name>heme</name>
        <dbReference type="ChEBI" id="CHEBI:30413"/>
    </ligand>
</feature>
<dbReference type="CDD" id="cd03132">
    <property type="entry name" value="GATase1_catalase"/>
    <property type="match status" value="1"/>
</dbReference>
<dbReference type="GO" id="GO:0042744">
    <property type="term" value="P:hydrogen peroxide catabolic process"/>
    <property type="evidence" value="ECO:0007669"/>
    <property type="project" value="UniProtKB-UniRule"/>
</dbReference>
<keyword evidence="4 10" id="KW-0575">Peroxidase</keyword>
<dbReference type="InterPro" id="IPR029062">
    <property type="entry name" value="Class_I_gatase-like"/>
</dbReference>
<evidence type="ECO:0000256" key="13">
    <source>
        <dbReference type="PIRSR" id="PIRSR038927-3"/>
    </source>
</evidence>
<keyword evidence="6 10" id="KW-0479">Metal-binding</keyword>
<evidence type="ECO:0000256" key="16">
    <source>
        <dbReference type="SAM" id="MobiDB-lite"/>
    </source>
</evidence>
<evidence type="ECO:0000256" key="9">
    <source>
        <dbReference type="ARBA" id="ARBA00023324"/>
    </source>
</evidence>
<dbReference type="OrthoDB" id="3169619at2"/>
<proteinExistence type="inferred from homology"/>
<feature type="binding site" evidence="13">
    <location>
        <position position="370"/>
    </location>
    <ligand>
        <name>heme</name>
        <dbReference type="ChEBI" id="CHEBI:30413"/>
    </ligand>
</feature>
<dbReference type="PANTHER" id="PTHR42821:SF1">
    <property type="entry name" value="CATALASE-B"/>
    <property type="match status" value="1"/>
</dbReference>
<evidence type="ECO:0000256" key="6">
    <source>
        <dbReference type="ARBA" id="ARBA00022723"/>
    </source>
</evidence>
<evidence type="ECO:0000256" key="15">
    <source>
        <dbReference type="RuleBase" id="RU000498"/>
    </source>
</evidence>
<evidence type="ECO:0000256" key="10">
    <source>
        <dbReference type="PIRNR" id="PIRNR038927"/>
    </source>
</evidence>
<dbReference type="Proteomes" id="UP000051677">
    <property type="component" value="Unassembled WGS sequence"/>
</dbReference>
<reference evidence="18 19" key="1">
    <citation type="submission" date="2015-10" db="EMBL/GenBank/DDBJ databases">
        <title>Mycobacterium gordonae draft genome assembly.</title>
        <authorList>
            <person name="Ustinova V."/>
            <person name="Smirnova T."/>
            <person name="Blagodatskikh K."/>
            <person name="Varlamov D."/>
            <person name="Larionova E."/>
            <person name="Chernousova L."/>
        </authorList>
    </citation>
    <scope>NUCLEOTIDE SEQUENCE [LARGE SCALE GENOMIC DNA]</scope>
    <source>
        <strain evidence="18 19">CTRI 14-8773</strain>
    </source>
</reference>
<gene>
    <name evidence="18" type="ORF">AO501_03000</name>
</gene>
<dbReference type="FunFam" id="2.40.180.10:FF:000003">
    <property type="entry name" value="Catalase"/>
    <property type="match status" value="1"/>
</dbReference>
<dbReference type="Gene3D" id="1.20.1370.20">
    <property type="match status" value="1"/>
</dbReference>
<dbReference type="InterPro" id="IPR041399">
    <property type="entry name" value="Catalase_large_C"/>
</dbReference>
<dbReference type="STRING" id="1778.A9W97_21725"/>
<feature type="compositionally biased region" description="Polar residues" evidence="16">
    <location>
        <begin position="8"/>
        <end position="23"/>
    </location>
</feature>
<dbReference type="Pfam" id="PF00199">
    <property type="entry name" value="Catalase"/>
    <property type="match status" value="1"/>
</dbReference>
<evidence type="ECO:0000256" key="2">
    <source>
        <dbReference type="ARBA" id="ARBA00010660"/>
    </source>
</evidence>
<feature type="binding site" description="axial binding residue" evidence="12">
    <location>
        <position position="374"/>
    </location>
    <ligand>
        <name>heme</name>
        <dbReference type="ChEBI" id="CHEBI:30413"/>
    </ligand>
    <ligandPart>
        <name>Fe</name>
        <dbReference type="ChEBI" id="CHEBI:18248"/>
    </ligandPart>
</feature>
<evidence type="ECO:0000256" key="7">
    <source>
        <dbReference type="ARBA" id="ARBA00023002"/>
    </source>
</evidence>
<evidence type="ECO:0000256" key="12">
    <source>
        <dbReference type="PIRSR" id="PIRSR038927-2"/>
    </source>
</evidence>
<evidence type="ECO:0000256" key="14">
    <source>
        <dbReference type="PIRSR" id="PIRSR038927-4"/>
    </source>
</evidence>
<comment type="caution">
    <text evidence="18">The sequence shown here is derived from an EMBL/GenBank/DDBJ whole genome shotgun (WGS) entry which is preliminary data.</text>
</comment>
<dbReference type="InterPro" id="IPR024708">
    <property type="entry name" value="Catalase_AS"/>
</dbReference>
<dbReference type="Pfam" id="PF06628">
    <property type="entry name" value="Catalase-rel"/>
    <property type="match status" value="1"/>
</dbReference>
<name>A0A0Q2R2L9_MYCGO</name>
<dbReference type="PROSITE" id="PS00438">
    <property type="entry name" value="CATALASE_2"/>
    <property type="match status" value="1"/>
</dbReference>
<accession>A0A0Q2R2L9</accession>
<dbReference type="InterPro" id="IPR011614">
    <property type="entry name" value="Catalase_core"/>
</dbReference>
<dbReference type="PROSITE" id="PS00437">
    <property type="entry name" value="CATALASE_1"/>
    <property type="match status" value="1"/>
</dbReference>
<evidence type="ECO:0000256" key="5">
    <source>
        <dbReference type="ARBA" id="ARBA00022617"/>
    </source>
</evidence>
<dbReference type="SUPFAM" id="SSF56634">
    <property type="entry name" value="Heme-dependent catalase-like"/>
    <property type="match status" value="1"/>
</dbReference>
<evidence type="ECO:0000313" key="19">
    <source>
        <dbReference type="Proteomes" id="UP000051677"/>
    </source>
</evidence>
<evidence type="ECO:0000313" key="18">
    <source>
        <dbReference type="EMBL" id="KQH78334.1"/>
    </source>
</evidence>
<dbReference type="GO" id="GO:0046872">
    <property type="term" value="F:metal ion binding"/>
    <property type="evidence" value="ECO:0007669"/>
    <property type="project" value="UniProtKB-KW"/>
</dbReference>
<dbReference type="SUPFAM" id="SSF52317">
    <property type="entry name" value="Class I glutamine amidotransferase-like"/>
    <property type="match status" value="1"/>
</dbReference>
<feature type="active site" evidence="11">
    <location>
        <position position="159"/>
    </location>
</feature>
<dbReference type="PANTHER" id="PTHR42821">
    <property type="entry name" value="CATALASE"/>
    <property type="match status" value="1"/>
</dbReference>
<comment type="similarity">
    <text evidence="2">Belongs to the catalase family. HPII subfamily.</text>
</comment>